<evidence type="ECO:0000259" key="3">
    <source>
        <dbReference type="Pfam" id="PF13439"/>
    </source>
</evidence>
<dbReference type="EMBL" id="UINC01040760">
    <property type="protein sequence ID" value="SVB41085.1"/>
    <property type="molecule type" value="Genomic_DNA"/>
</dbReference>
<feature type="domain" description="Glycosyltransferase subfamily 4-like N-terminal" evidence="3">
    <location>
        <begin position="58"/>
        <end position="218"/>
    </location>
</feature>
<protein>
    <recommendedName>
        <fullName evidence="5">Glycosyltransferase subfamily 4-like N-terminal domain-containing protein</fullName>
    </recommendedName>
</protein>
<dbReference type="PANTHER" id="PTHR46401:SF2">
    <property type="entry name" value="GLYCOSYLTRANSFERASE WBBK-RELATED"/>
    <property type="match status" value="1"/>
</dbReference>
<evidence type="ECO:0000259" key="2">
    <source>
        <dbReference type="Pfam" id="PF00534"/>
    </source>
</evidence>
<organism evidence="4">
    <name type="scientific">marine metagenome</name>
    <dbReference type="NCBI Taxonomy" id="408172"/>
    <lineage>
        <taxon>unclassified sequences</taxon>
        <taxon>metagenomes</taxon>
        <taxon>ecological metagenomes</taxon>
    </lineage>
</organism>
<reference evidence="4" key="1">
    <citation type="submission" date="2018-05" db="EMBL/GenBank/DDBJ databases">
        <authorList>
            <person name="Lanie J.A."/>
            <person name="Ng W.-L."/>
            <person name="Kazmierczak K.M."/>
            <person name="Andrzejewski T.M."/>
            <person name="Davidsen T.M."/>
            <person name="Wayne K.J."/>
            <person name="Tettelin H."/>
            <person name="Glass J.I."/>
            <person name="Rusch D."/>
            <person name="Podicherti R."/>
            <person name="Tsui H.-C.T."/>
            <person name="Winkler M.E."/>
        </authorList>
    </citation>
    <scope>NUCLEOTIDE SEQUENCE</scope>
</reference>
<keyword evidence="1" id="KW-0808">Transferase</keyword>
<dbReference type="GO" id="GO:0009103">
    <property type="term" value="P:lipopolysaccharide biosynthetic process"/>
    <property type="evidence" value="ECO:0007669"/>
    <property type="project" value="TreeGrafter"/>
</dbReference>
<gene>
    <name evidence="4" type="ORF">METZ01_LOCUS193939</name>
</gene>
<dbReference type="InterPro" id="IPR001296">
    <property type="entry name" value="Glyco_trans_1"/>
</dbReference>
<evidence type="ECO:0008006" key="5">
    <source>
        <dbReference type="Google" id="ProtNLM"/>
    </source>
</evidence>
<dbReference type="PANTHER" id="PTHR46401">
    <property type="entry name" value="GLYCOSYLTRANSFERASE WBBK-RELATED"/>
    <property type="match status" value="1"/>
</dbReference>
<dbReference type="Pfam" id="PF13439">
    <property type="entry name" value="Glyco_transf_4"/>
    <property type="match status" value="1"/>
</dbReference>
<sequence>MKLLQINTSLNTSSTGKIVCQIGKMCTDNGDQSYIAFSGRYPENRDIANTFRIGFKLDFYWHALVTRIFDRHGFASIRATKKLLKQIDYIKPDIIHLHNLHGYYINIETLFNYLASTKIPIVWTMHDCWPFTGHCSHFEYVKCKKWEKACYSCPQRSSYPSSLIVDNSKENFLKKKRLFNSVNKMTIVPVSEWLDNQIKYSYLNGFNSRVIRNGIDLEVFKPSESRALIEDYNLQNKFIILGVASVWSERKGFFEFIKLRELLGEEFAIVLVGVNLKLQKMLPKNITSIARTSNQTQLAMMYSCSDLYLNLTFEDTYPSTNLESIACGTQVVTYKTGGSPESIVEGGGYVVDQGDIESVKNLIENMKNGALPRISKKPLVDIAHKKFDKDNNFIHYLKLYKEILGISV</sequence>
<dbReference type="Pfam" id="PF00534">
    <property type="entry name" value="Glycos_transf_1"/>
    <property type="match status" value="1"/>
</dbReference>
<dbReference type="SUPFAM" id="SSF53756">
    <property type="entry name" value="UDP-Glycosyltransferase/glycogen phosphorylase"/>
    <property type="match status" value="1"/>
</dbReference>
<dbReference type="InterPro" id="IPR028098">
    <property type="entry name" value="Glyco_trans_4-like_N"/>
</dbReference>
<accession>A0A382DS58</accession>
<proteinExistence type="predicted"/>
<name>A0A382DS58_9ZZZZ</name>
<dbReference type="AlphaFoldDB" id="A0A382DS58"/>
<feature type="domain" description="Glycosyl transferase family 1" evidence="2">
    <location>
        <begin position="230"/>
        <end position="367"/>
    </location>
</feature>
<evidence type="ECO:0000313" key="4">
    <source>
        <dbReference type="EMBL" id="SVB41085.1"/>
    </source>
</evidence>
<dbReference type="Gene3D" id="3.40.50.2000">
    <property type="entry name" value="Glycogen Phosphorylase B"/>
    <property type="match status" value="2"/>
</dbReference>
<dbReference type="GO" id="GO:0016757">
    <property type="term" value="F:glycosyltransferase activity"/>
    <property type="evidence" value="ECO:0007669"/>
    <property type="project" value="InterPro"/>
</dbReference>
<evidence type="ECO:0000256" key="1">
    <source>
        <dbReference type="ARBA" id="ARBA00022679"/>
    </source>
</evidence>